<reference evidence="3" key="1">
    <citation type="submission" date="2022-10" db="EMBL/GenBank/DDBJ databases">
        <title>Genome assembly of Pristionchus species.</title>
        <authorList>
            <person name="Yoshida K."/>
            <person name="Sommer R.J."/>
        </authorList>
    </citation>
    <scope>NUCLEOTIDE SEQUENCE [LARGE SCALE GENOMIC DNA]</scope>
    <source>
        <strain evidence="3">RS5460</strain>
    </source>
</reference>
<accession>A0AAN5D7E1</accession>
<feature type="transmembrane region" description="Helical" evidence="1">
    <location>
        <begin position="67"/>
        <end position="88"/>
    </location>
</feature>
<name>A0AAN5D7E1_9BILA</name>
<gene>
    <name evidence="2" type="ORF">PMAYCL1PPCAC_27204</name>
</gene>
<keyword evidence="1" id="KW-0812">Transmembrane</keyword>
<dbReference type="AlphaFoldDB" id="A0AAN5D7E1"/>
<feature type="transmembrane region" description="Helical" evidence="1">
    <location>
        <begin position="20"/>
        <end position="47"/>
    </location>
</feature>
<evidence type="ECO:0000313" key="3">
    <source>
        <dbReference type="Proteomes" id="UP001328107"/>
    </source>
</evidence>
<keyword evidence="3" id="KW-1185">Reference proteome</keyword>
<protein>
    <submittedName>
        <fullName evidence="2">Uncharacterized protein</fullName>
    </submittedName>
</protein>
<feature type="transmembrane region" description="Helical" evidence="1">
    <location>
        <begin position="133"/>
        <end position="153"/>
    </location>
</feature>
<keyword evidence="1" id="KW-0472">Membrane</keyword>
<dbReference type="EMBL" id="BTRK01000006">
    <property type="protein sequence ID" value="GMR57009.1"/>
    <property type="molecule type" value="Genomic_DNA"/>
</dbReference>
<feature type="non-terminal residue" evidence="2">
    <location>
        <position position="154"/>
    </location>
</feature>
<evidence type="ECO:0000313" key="2">
    <source>
        <dbReference type="EMBL" id="GMR57009.1"/>
    </source>
</evidence>
<comment type="caution">
    <text evidence="2">The sequence shown here is derived from an EMBL/GenBank/DDBJ whole genome shotgun (WGS) entry which is preliminary data.</text>
</comment>
<keyword evidence="1" id="KW-1133">Transmembrane helix</keyword>
<dbReference type="Proteomes" id="UP001328107">
    <property type="component" value="Unassembled WGS sequence"/>
</dbReference>
<organism evidence="2 3">
    <name type="scientific">Pristionchus mayeri</name>
    <dbReference type="NCBI Taxonomy" id="1317129"/>
    <lineage>
        <taxon>Eukaryota</taxon>
        <taxon>Metazoa</taxon>
        <taxon>Ecdysozoa</taxon>
        <taxon>Nematoda</taxon>
        <taxon>Chromadorea</taxon>
        <taxon>Rhabditida</taxon>
        <taxon>Rhabditina</taxon>
        <taxon>Diplogasteromorpha</taxon>
        <taxon>Diplogasteroidea</taxon>
        <taxon>Neodiplogasteridae</taxon>
        <taxon>Pristionchus</taxon>
    </lineage>
</organism>
<evidence type="ECO:0000256" key="1">
    <source>
        <dbReference type="SAM" id="Phobius"/>
    </source>
</evidence>
<sequence>MGLRTSHFGNILYILNFVHLIINFTFGWQVIPIVCLLFTLVITGYVFLGGIMDNPVIGSWPKQRIEIIYAIGLAALLLSVGLQTWIMFPAWLNVFFAARYLVACILHIGALFCMTMLWDSDKIYILILDLKHWWQIFALITLVFTMTVSKAVFI</sequence>
<proteinExistence type="predicted"/>
<feature type="transmembrane region" description="Helical" evidence="1">
    <location>
        <begin position="100"/>
        <end position="118"/>
    </location>
</feature>